<reference evidence="12 13" key="1">
    <citation type="submission" date="2021-04" db="EMBL/GenBank/DDBJ databases">
        <authorList>
            <person name="Ivanova A."/>
        </authorList>
    </citation>
    <scope>NUCLEOTIDE SEQUENCE [LARGE SCALE GENOMIC DNA]</scope>
    <source>
        <strain evidence="12 13">G18</strain>
    </source>
</reference>
<dbReference type="InterPro" id="IPR036909">
    <property type="entry name" value="Cyt_c-like_dom_sf"/>
</dbReference>
<dbReference type="Pfam" id="PF00069">
    <property type="entry name" value="Pkinase"/>
    <property type="match status" value="1"/>
</dbReference>
<keyword evidence="3 8" id="KW-0479">Metal-binding</keyword>
<keyword evidence="9" id="KW-0472">Membrane</keyword>
<dbReference type="PANTHER" id="PTHR43289">
    <property type="entry name" value="MITOGEN-ACTIVATED PROTEIN KINASE KINASE KINASE 20-RELATED"/>
    <property type="match status" value="1"/>
</dbReference>
<keyword evidence="9" id="KW-1133">Transmembrane helix</keyword>
<evidence type="ECO:0000256" key="9">
    <source>
        <dbReference type="SAM" id="Phobius"/>
    </source>
</evidence>
<accession>A0ABS5BLT9</accession>
<dbReference type="PROSITE" id="PS00108">
    <property type="entry name" value="PROTEIN_KINASE_ST"/>
    <property type="match status" value="1"/>
</dbReference>
<dbReference type="PROSITE" id="PS50011">
    <property type="entry name" value="PROTEIN_KINASE_DOM"/>
    <property type="match status" value="1"/>
</dbReference>
<protein>
    <submittedName>
        <fullName evidence="12">Protein kinase</fullName>
    </submittedName>
</protein>
<evidence type="ECO:0000256" key="5">
    <source>
        <dbReference type="ARBA" id="ARBA00022777"/>
    </source>
</evidence>
<feature type="domain" description="Protein kinase" evidence="10">
    <location>
        <begin position="84"/>
        <end position="378"/>
    </location>
</feature>
<dbReference type="Gene3D" id="1.10.760.10">
    <property type="entry name" value="Cytochrome c-like domain"/>
    <property type="match status" value="1"/>
</dbReference>
<keyword evidence="6" id="KW-0067">ATP-binding</keyword>
<evidence type="ECO:0000256" key="3">
    <source>
        <dbReference type="ARBA" id="ARBA00022723"/>
    </source>
</evidence>
<evidence type="ECO:0000313" key="13">
    <source>
        <dbReference type="Proteomes" id="UP000676565"/>
    </source>
</evidence>
<dbReference type="SUPFAM" id="SSF46626">
    <property type="entry name" value="Cytochrome c"/>
    <property type="match status" value="1"/>
</dbReference>
<dbReference type="InterPro" id="IPR008271">
    <property type="entry name" value="Ser/Thr_kinase_AS"/>
</dbReference>
<gene>
    <name evidence="12" type="ORF">J8F10_00925</name>
</gene>
<dbReference type="SUPFAM" id="SSF56112">
    <property type="entry name" value="Protein kinase-like (PK-like)"/>
    <property type="match status" value="1"/>
</dbReference>
<keyword evidence="13" id="KW-1185">Reference proteome</keyword>
<dbReference type="PANTHER" id="PTHR43289:SF6">
    <property type="entry name" value="SERINE_THREONINE-PROTEIN KINASE NEKL-3"/>
    <property type="match status" value="1"/>
</dbReference>
<keyword evidence="1 8" id="KW-0349">Heme</keyword>
<dbReference type="SMART" id="SM00220">
    <property type="entry name" value="S_TKc"/>
    <property type="match status" value="1"/>
</dbReference>
<dbReference type="Pfam" id="PF07635">
    <property type="entry name" value="PSCyt1"/>
    <property type="match status" value="2"/>
</dbReference>
<name>A0ABS5BLT9_9BACT</name>
<dbReference type="RefSeq" id="WP_210651775.1">
    <property type="nucleotide sequence ID" value="NZ_JAGKQQ010000001.1"/>
</dbReference>
<evidence type="ECO:0000313" key="12">
    <source>
        <dbReference type="EMBL" id="MBP3953863.1"/>
    </source>
</evidence>
<dbReference type="Gene3D" id="3.30.200.20">
    <property type="entry name" value="Phosphorylase Kinase, domain 1"/>
    <property type="match status" value="1"/>
</dbReference>
<evidence type="ECO:0000256" key="7">
    <source>
        <dbReference type="ARBA" id="ARBA00023004"/>
    </source>
</evidence>
<evidence type="ECO:0000256" key="2">
    <source>
        <dbReference type="ARBA" id="ARBA00022679"/>
    </source>
</evidence>
<dbReference type="InterPro" id="IPR011429">
    <property type="entry name" value="Cyt_c_Planctomycete-type"/>
</dbReference>
<dbReference type="InterPro" id="IPR011009">
    <property type="entry name" value="Kinase-like_dom_sf"/>
</dbReference>
<feature type="transmembrane region" description="Helical" evidence="9">
    <location>
        <begin position="397"/>
        <end position="418"/>
    </location>
</feature>
<evidence type="ECO:0000259" key="11">
    <source>
        <dbReference type="PROSITE" id="PS51007"/>
    </source>
</evidence>
<dbReference type="InterPro" id="IPR009056">
    <property type="entry name" value="Cyt_c-like_dom"/>
</dbReference>
<evidence type="ECO:0000259" key="10">
    <source>
        <dbReference type="PROSITE" id="PS50011"/>
    </source>
</evidence>
<comment type="caution">
    <text evidence="12">The sequence shown here is derived from an EMBL/GenBank/DDBJ whole genome shotgun (WGS) entry which is preliminary data.</text>
</comment>
<keyword evidence="9" id="KW-0812">Transmembrane</keyword>
<dbReference type="InterPro" id="IPR000719">
    <property type="entry name" value="Prot_kinase_dom"/>
</dbReference>
<dbReference type="GO" id="GO:0016301">
    <property type="term" value="F:kinase activity"/>
    <property type="evidence" value="ECO:0007669"/>
    <property type="project" value="UniProtKB-KW"/>
</dbReference>
<feature type="domain" description="Cytochrome c" evidence="11">
    <location>
        <begin position="551"/>
        <end position="638"/>
    </location>
</feature>
<dbReference type="CDD" id="cd14014">
    <property type="entry name" value="STKc_PknB_like"/>
    <property type="match status" value="1"/>
</dbReference>
<evidence type="ECO:0000256" key="8">
    <source>
        <dbReference type="PROSITE-ProRule" id="PRU00433"/>
    </source>
</evidence>
<keyword evidence="2" id="KW-0808">Transferase</keyword>
<evidence type="ECO:0000256" key="4">
    <source>
        <dbReference type="ARBA" id="ARBA00022741"/>
    </source>
</evidence>
<keyword evidence="7 8" id="KW-0408">Iron</keyword>
<sequence length="647" mass="71078">MSRSATLDELLLHWQELRRAGGAPTVGDVCAEHPALADDLARRIAAFESMEAMLGLKAHATLPDHHAKPEVPAHLAERLRPHGYEILEVIDQGGMGVVYKATQLGLQRTVALKMIAGFRVGPKQLGRFRVEAEAVARLQHPHIVQIYDVGEVDGHSFFTMEFVEGGTLAHHLAAGPISPGTAAELVETLARAVHHAHTRGIVHRDLKPANILLSAECGARNAEPKTKDEPTIRSSALRAPHSALLPKVSDFGLAKRLGTDTDHTATGEVIGTPTYMAPEQAEGRTDAIGPACDVYALGAILYESLTGRPPFRGQSLLETLRQVIANEPEAPRRIRSAVPRHLEAICLKCLEKNPARRYVSAETLADDLRRFTTGEPVVARRLSHPGRVLKWVRRRPVWAGAMALVVVVLVAFAGRGYAEREGDRKKIEAEQERKRLRAVEIAPQAREILQRHCYECHGANPATAERKFLVLDRGSLFDPDRKNVVPGHPEASRLLHRIEDNTMPPESDAEWLPRVSELELSIVRDWIAGGAPEFPPEDPRTPTPAVVPRSELAVSVYAIFVKQCANCHQLSEAGGGIKVLNHNLLLARKVVIPGRPEESELYHLLVTENETKVMPKPSQPRLTPAEIESVRQWIAGGAPPFPHAPKK</sequence>
<dbReference type="PROSITE" id="PS51007">
    <property type="entry name" value="CYTC"/>
    <property type="match status" value="1"/>
</dbReference>
<organism evidence="12 13">
    <name type="scientific">Gemmata palustris</name>
    <dbReference type="NCBI Taxonomy" id="2822762"/>
    <lineage>
        <taxon>Bacteria</taxon>
        <taxon>Pseudomonadati</taxon>
        <taxon>Planctomycetota</taxon>
        <taxon>Planctomycetia</taxon>
        <taxon>Gemmatales</taxon>
        <taxon>Gemmataceae</taxon>
        <taxon>Gemmata</taxon>
    </lineage>
</organism>
<dbReference type="Gene3D" id="1.10.510.10">
    <property type="entry name" value="Transferase(Phosphotransferase) domain 1"/>
    <property type="match status" value="1"/>
</dbReference>
<keyword evidence="5 12" id="KW-0418">Kinase</keyword>
<dbReference type="EMBL" id="JAGKQQ010000001">
    <property type="protein sequence ID" value="MBP3953863.1"/>
    <property type="molecule type" value="Genomic_DNA"/>
</dbReference>
<dbReference type="Proteomes" id="UP000676565">
    <property type="component" value="Unassembled WGS sequence"/>
</dbReference>
<evidence type="ECO:0000256" key="1">
    <source>
        <dbReference type="ARBA" id="ARBA00022617"/>
    </source>
</evidence>
<keyword evidence="4" id="KW-0547">Nucleotide-binding</keyword>
<evidence type="ECO:0000256" key="6">
    <source>
        <dbReference type="ARBA" id="ARBA00022840"/>
    </source>
</evidence>
<proteinExistence type="predicted"/>